<dbReference type="EMBL" id="JALJOS010000070">
    <property type="protein sequence ID" value="KAK9817449.1"/>
    <property type="molecule type" value="Genomic_DNA"/>
</dbReference>
<gene>
    <name evidence="2" type="ORF">WJX74_010145</name>
</gene>
<feature type="chain" id="PRO_5043598267" evidence="1">
    <location>
        <begin position="21"/>
        <end position="257"/>
    </location>
</feature>
<keyword evidence="3" id="KW-1185">Reference proteome</keyword>
<accession>A0AAW1Q5X6</accession>
<evidence type="ECO:0000313" key="2">
    <source>
        <dbReference type="EMBL" id="KAK9817449.1"/>
    </source>
</evidence>
<comment type="caution">
    <text evidence="2">The sequence shown here is derived from an EMBL/GenBank/DDBJ whole genome shotgun (WGS) entry which is preliminary data.</text>
</comment>
<dbReference type="AlphaFoldDB" id="A0AAW1Q5X6"/>
<protein>
    <submittedName>
        <fullName evidence="2">Uncharacterized protein</fullName>
    </submittedName>
</protein>
<dbReference type="Proteomes" id="UP001438707">
    <property type="component" value="Unassembled WGS sequence"/>
</dbReference>
<sequence length="257" mass="29255">MLAALTVLGVAIHRASIASAESPHIPHEHRASSIQSAAAYKAARLQARLQQEERDNWDWFALQKDQFPNFKPTSSDQLVFDPRREYLPHSSFEYDKACYTACQPMSIPVRQCQGLFALGQPLYFKIDIEERHYTCVQSLLTLQPEYLPKYISWEMHELALQQPFPLLDTQLILTSWKLGYTGIKIYENNGNEGSTGSGSFSGVMPEDTLDAMTLSTHWRTVQNVLQKGIPDARLLPMNGNSFSWWDFHMRLGNTSSI</sequence>
<reference evidence="2 3" key="1">
    <citation type="journal article" date="2024" name="Nat. Commun.">
        <title>Phylogenomics reveals the evolutionary origins of lichenization in chlorophyte algae.</title>
        <authorList>
            <person name="Puginier C."/>
            <person name="Libourel C."/>
            <person name="Otte J."/>
            <person name="Skaloud P."/>
            <person name="Haon M."/>
            <person name="Grisel S."/>
            <person name="Petersen M."/>
            <person name="Berrin J.G."/>
            <person name="Delaux P.M."/>
            <person name="Dal Grande F."/>
            <person name="Keller J."/>
        </authorList>
    </citation>
    <scope>NUCLEOTIDE SEQUENCE [LARGE SCALE GENOMIC DNA]</scope>
    <source>
        <strain evidence="2 3">SAG 2145</strain>
    </source>
</reference>
<keyword evidence="1" id="KW-0732">Signal</keyword>
<feature type="signal peptide" evidence="1">
    <location>
        <begin position="1"/>
        <end position="20"/>
    </location>
</feature>
<evidence type="ECO:0000313" key="3">
    <source>
        <dbReference type="Proteomes" id="UP001438707"/>
    </source>
</evidence>
<organism evidence="2 3">
    <name type="scientific">Apatococcus lobatus</name>
    <dbReference type="NCBI Taxonomy" id="904363"/>
    <lineage>
        <taxon>Eukaryota</taxon>
        <taxon>Viridiplantae</taxon>
        <taxon>Chlorophyta</taxon>
        <taxon>core chlorophytes</taxon>
        <taxon>Trebouxiophyceae</taxon>
        <taxon>Chlorellales</taxon>
        <taxon>Chlorellaceae</taxon>
        <taxon>Apatococcus</taxon>
    </lineage>
</organism>
<evidence type="ECO:0000256" key="1">
    <source>
        <dbReference type="SAM" id="SignalP"/>
    </source>
</evidence>
<proteinExistence type="predicted"/>
<name>A0AAW1Q5X6_9CHLO</name>